<dbReference type="PANTHER" id="PTHR43811">
    <property type="entry name" value="FKBP-TYPE PEPTIDYL-PROLYL CIS-TRANS ISOMERASE FKPA"/>
    <property type="match status" value="1"/>
</dbReference>
<feature type="transmembrane region" description="Helical" evidence="7">
    <location>
        <begin position="21"/>
        <end position="41"/>
    </location>
</feature>
<dbReference type="Gene3D" id="3.10.50.40">
    <property type="match status" value="1"/>
</dbReference>
<keyword evidence="4 5" id="KW-0413">Isomerase</keyword>
<keyword evidence="7" id="KW-0812">Transmembrane</keyword>
<dbReference type="InterPro" id="IPR046357">
    <property type="entry name" value="PPIase_dom_sf"/>
</dbReference>
<comment type="caution">
    <text evidence="9">The sequence shown here is derived from an EMBL/GenBank/DDBJ whole genome shotgun (WGS) entry which is preliminary data.</text>
</comment>
<feature type="domain" description="PPIase FKBP-type" evidence="8">
    <location>
        <begin position="92"/>
        <end position="181"/>
    </location>
</feature>
<keyword evidence="7" id="KW-0472">Membrane</keyword>
<sequence>MEYQNNQQKNYGYDKRPLWQWILLYVIIGALVYGAVYFLFFNNRGYDSSAPENNYPVTIDTNNNQVSANNYMIQNMNVEILAQGVGAEAKKGDLVTVNYTGKLVDGTVFDSSLKPGREPFQFRLGENKVIQGWELGVLGMKVGEKRKLTIPPELGYGSSGYPPVIPPNAKLVFDIEFLSVKTATNSMNSAEGSVCTGNNQCPSGYICIRHVDKMTNKYGGVLGTPENPGVCVLAD</sequence>
<dbReference type="AlphaFoldDB" id="A0A1G2I1W2"/>
<dbReference type="Proteomes" id="UP000178820">
    <property type="component" value="Unassembled WGS sequence"/>
</dbReference>
<evidence type="ECO:0000259" key="8">
    <source>
        <dbReference type="PROSITE" id="PS50059"/>
    </source>
</evidence>
<proteinExistence type="inferred from homology"/>
<dbReference type="FunFam" id="3.10.50.40:FF:000006">
    <property type="entry name" value="Peptidyl-prolyl cis-trans isomerase"/>
    <property type="match status" value="1"/>
</dbReference>
<reference evidence="9 10" key="1">
    <citation type="journal article" date="2016" name="Nat. Commun.">
        <title>Thousands of microbial genomes shed light on interconnected biogeochemical processes in an aquifer system.</title>
        <authorList>
            <person name="Anantharaman K."/>
            <person name="Brown C.T."/>
            <person name="Hug L.A."/>
            <person name="Sharon I."/>
            <person name="Castelle C.J."/>
            <person name="Probst A.J."/>
            <person name="Thomas B.C."/>
            <person name="Singh A."/>
            <person name="Wilkins M.J."/>
            <person name="Karaoz U."/>
            <person name="Brodie E.L."/>
            <person name="Williams K.H."/>
            <person name="Hubbard S.S."/>
            <person name="Banfield J.F."/>
        </authorList>
    </citation>
    <scope>NUCLEOTIDE SEQUENCE [LARGE SCALE GENOMIC DNA]</scope>
</reference>
<accession>A0A1G2I1W2</accession>
<dbReference type="STRING" id="1802207.A3D44_00565"/>
<dbReference type="Pfam" id="PF00254">
    <property type="entry name" value="FKBP_C"/>
    <property type="match status" value="1"/>
</dbReference>
<evidence type="ECO:0000256" key="6">
    <source>
        <dbReference type="RuleBase" id="RU003915"/>
    </source>
</evidence>
<organism evidence="9 10">
    <name type="scientific">Candidatus Staskawiczbacteria bacterium RIFCSPHIGHO2_02_FULL_42_22</name>
    <dbReference type="NCBI Taxonomy" id="1802207"/>
    <lineage>
        <taxon>Bacteria</taxon>
        <taxon>Candidatus Staskawicziibacteriota</taxon>
    </lineage>
</organism>
<evidence type="ECO:0000256" key="2">
    <source>
        <dbReference type="ARBA" id="ARBA00006577"/>
    </source>
</evidence>
<dbReference type="EC" id="5.2.1.8" evidence="6"/>
<evidence type="ECO:0000256" key="1">
    <source>
        <dbReference type="ARBA" id="ARBA00000971"/>
    </source>
</evidence>
<keyword evidence="3 5" id="KW-0697">Rotamase</keyword>
<dbReference type="SUPFAM" id="SSF54534">
    <property type="entry name" value="FKBP-like"/>
    <property type="match status" value="1"/>
</dbReference>
<dbReference type="InterPro" id="IPR001179">
    <property type="entry name" value="PPIase_FKBP_dom"/>
</dbReference>
<keyword evidence="7" id="KW-1133">Transmembrane helix</keyword>
<comment type="similarity">
    <text evidence="2 6">Belongs to the FKBP-type PPIase family.</text>
</comment>
<evidence type="ECO:0000256" key="3">
    <source>
        <dbReference type="ARBA" id="ARBA00023110"/>
    </source>
</evidence>
<dbReference type="PANTHER" id="PTHR43811:SF19">
    <property type="entry name" value="39 KDA FK506-BINDING NUCLEAR PROTEIN"/>
    <property type="match status" value="1"/>
</dbReference>
<evidence type="ECO:0000313" key="10">
    <source>
        <dbReference type="Proteomes" id="UP000178820"/>
    </source>
</evidence>
<gene>
    <name evidence="9" type="ORF">A3D44_00565</name>
</gene>
<comment type="catalytic activity">
    <reaction evidence="1 5 6">
        <text>[protein]-peptidylproline (omega=180) = [protein]-peptidylproline (omega=0)</text>
        <dbReference type="Rhea" id="RHEA:16237"/>
        <dbReference type="Rhea" id="RHEA-COMP:10747"/>
        <dbReference type="Rhea" id="RHEA-COMP:10748"/>
        <dbReference type="ChEBI" id="CHEBI:83833"/>
        <dbReference type="ChEBI" id="CHEBI:83834"/>
        <dbReference type="EC" id="5.2.1.8"/>
    </reaction>
</comment>
<protein>
    <recommendedName>
        <fullName evidence="6">Peptidyl-prolyl cis-trans isomerase</fullName>
        <ecNumber evidence="6">5.2.1.8</ecNumber>
    </recommendedName>
</protein>
<evidence type="ECO:0000313" key="9">
    <source>
        <dbReference type="EMBL" id="OGZ68420.1"/>
    </source>
</evidence>
<name>A0A1G2I1W2_9BACT</name>
<evidence type="ECO:0000256" key="7">
    <source>
        <dbReference type="SAM" id="Phobius"/>
    </source>
</evidence>
<evidence type="ECO:0000256" key="4">
    <source>
        <dbReference type="ARBA" id="ARBA00023235"/>
    </source>
</evidence>
<dbReference type="GO" id="GO:0003755">
    <property type="term" value="F:peptidyl-prolyl cis-trans isomerase activity"/>
    <property type="evidence" value="ECO:0007669"/>
    <property type="project" value="UniProtKB-UniRule"/>
</dbReference>
<evidence type="ECO:0000256" key="5">
    <source>
        <dbReference type="PROSITE-ProRule" id="PRU00277"/>
    </source>
</evidence>
<dbReference type="EMBL" id="MHOT01000022">
    <property type="protein sequence ID" value="OGZ68420.1"/>
    <property type="molecule type" value="Genomic_DNA"/>
</dbReference>
<dbReference type="PROSITE" id="PS50059">
    <property type="entry name" value="FKBP_PPIASE"/>
    <property type="match status" value="1"/>
</dbReference>